<dbReference type="Proteomes" id="UP001629156">
    <property type="component" value="Unassembled WGS sequence"/>
</dbReference>
<protein>
    <submittedName>
        <fullName evidence="1">Uncharacterized protein</fullName>
    </submittedName>
</protein>
<reference evidence="1 2" key="1">
    <citation type="submission" date="2024-06" db="EMBL/GenBank/DDBJ databases">
        <authorList>
            <person name="Kaempfer P."/>
            <person name="Viver T."/>
        </authorList>
    </citation>
    <scope>NUCLEOTIDE SEQUENCE [LARGE SCALE GENOMIC DNA]</scope>
    <source>
        <strain evidence="1 2">ST-119</strain>
    </source>
</reference>
<dbReference type="PANTHER" id="PTHR48465">
    <property type="entry name" value="PROTEIN SSUH2 HOMOLOG"/>
    <property type="match status" value="1"/>
</dbReference>
<dbReference type="InterPro" id="IPR052789">
    <property type="entry name" value="SSUH2_homolog"/>
</dbReference>
<dbReference type="SUPFAM" id="SSF158682">
    <property type="entry name" value="TerB-like"/>
    <property type="match status" value="1"/>
</dbReference>
<proteinExistence type="predicted"/>
<dbReference type="RefSeq" id="WP_408085189.1">
    <property type="nucleotide sequence ID" value="NZ_JBELPZ010000010.1"/>
</dbReference>
<dbReference type="EMBL" id="JBELPZ010000010">
    <property type="protein sequence ID" value="MFL9844928.1"/>
    <property type="molecule type" value="Genomic_DNA"/>
</dbReference>
<sequence>MKAVISKPFPDVHNLHEPDSKSLIEFLNANSKSFGSIEYLAAFADNFKVSNESGCRIANKYLAIEREYFEDTEAGENYTPSGAKQSKGLFEYAYELPDSVEGLNKTADKFVLLDTVKSHRCATSEKCYTCRGSGVCSSCHGRRSKVCRSCSGKGVKQETVNGTTKTSSCFWCSGDGNIDCSSCYGRGGCTDCGASGKVICSTCDGIGVYQSFKGISSLKKSFAKVFLFSEYPNLEEALKFTENSAVYDDDVIEWENENTILFDNRENVKDINSYTPELIKELKEYNDNTRIGRLHSRIENIPVTKINFSFEGEDYEIFITGENNIVYYTTLPKNHSYKQGWFTRLMNWFYAKNRKAAFMYIAAYMLKSDDIFDDDEKEFFKNFLKGLPLNESRKEKIKQNISGSLSLEEIKSRIKVVKKDRKALIFAWHCAIKNGIHTEAEESAFNRLCDFFKVGNEEKESIKHKARQFSGLTMKQMLNEYFK</sequence>
<organism evidence="1 2">
    <name type="scientific">Flavobacterium rhizosphaerae</name>
    <dbReference type="NCBI Taxonomy" id="3163298"/>
    <lineage>
        <taxon>Bacteria</taxon>
        <taxon>Pseudomonadati</taxon>
        <taxon>Bacteroidota</taxon>
        <taxon>Flavobacteriia</taxon>
        <taxon>Flavobacteriales</taxon>
        <taxon>Flavobacteriaceae</taxon>
        <taxon>Flavobacterium</taxon>
    </lineage>
</organism>
<accession>A0ABW8YXJ0</accession>
<dbReference type="Gene3D" id="1.10.3680.10">
    <property type="entry name" value="TerB-like"/>
    <property type="match status" value="1"/>
</dbReference>
<evidence type="ECO:0000313" key="2">
    <source>
        <dbReference type="Proteomes" id="UP001629156"/>
    </source>
</evidence>
<dbReference type="PANTHER" id="PTHR48465:SF1">
    <property type="entry name" value="PROTEIN SSUH2 HOMOLOG"/>
    <property type="match status" value="1"/>
</dbReference>
<comment type="caution">
    <text evidence="1">The sequence shown here is derived from an EMBL/GenBank/DDBJ whole genome shotgun (WGS) entry which is preliminary data.</text>
</comment>
<gene>
    <name evidence="1" type="ORF">ABS766_10915</name>
</gene>
<keyword evidence="2" id="KW-1185">Reference proteome</keyword>
<name>A0ABW8YXJ0_9FLAO</name>
<evidence type="ECO:0000313" key="1">
    <source>
        <dbReference type="EMBL" id="MFL9844928.1"/>
    </source>
</evidence>
<dbReference type="InterPro" id="IPR029024">
    <property type="entry name" value="TerB-like"/>
</dbReference>